<name>K1R646_MAGGI</name>
<evidence type="ECO:0000256" key="3">
    <source>
        <dbReference type="ARBA" id="ARBA00024947"/>
    </source>
</evidence>
<dbReference type="PANTHER" id="PTHR12901">
    <property type="entry name" value="SPERM PROTEIN HOMOLOG"/>
    <property type="match status" value="1"/>
</dbReference>
<dbReference type="HOGENOM" id="CLU_795126_0_0_1"/>
<dbReference type="InterPro" id="IPR044996">
    <property type="entry name" value="COQ10-like"/>
</dbReference>
<evidence type="ECO:0000256" key="1">
    <source>
        <dbReference type="ARBA" id="ARBA00006885"/>
    </source>
</evidence>
<dbReference type="GO" id="GO:0045333">
    <property type="term" value="P:cellular respiration"/>
    <property type="evidence" value="ECO:0007669"/>
    <property type="project" value="InterPro"/>
</dbReference>
<gene>
    <name evidence="5" type="ORF">CGI_10020149</name>
</gene>
<organism evidence="5">
    <name type="scientific">Magallana gigas</name>
    <name type="common">Pacific oyster</name>
    <name type="synonym">Crassostrea gigas</name>
    <dbReference type="NCBI Taxonomy" id="29159"/>
    <lineage>
        <taxon>Eukaryota</taxon>
        <taxon>Metazoa</taxon>
        <taxon>Spiralia</taxon>
        <taxon>Lophotrochozoa</taxon>
        <taxon>Mollusca</taxon>
        <taxon>Bivalvia</taxon>
        <taxon>Autobranchia</taxon>
        <taxon>Pteriomorphia</taxon>
        <taxon>Ostreida</taxon>
        <taxon>Ostreoidea</taxon>
        <taxon>Ostreidae</taxon>
        <taxon>Magallana</taxon>
    </lineage>
</organism>
<reference evidence="5" key="1">
    <citation type="journal article" date="2012" name="Nature">
        <title>The oyster genome reveals stress adaptation and complexity of shell formation.</title>
        <authorList>
            <person name="Zhang G."/>
            <person name="Fang X."/>
            <person name="Guo X."/>
            <person name="Li L."/>
            <person name="Luo R."/>
            <person name="Xu F."/>
            <person name="Yang P."/>
            <person name="Zhang L."/>
            <person name="Wang X."/>
            <person name="Qi H."/>
            <person name="Xiong Z."/>
            <person name="Que H."/>
            <person name="Xie Y."/>
            <person name="Holland P.W."/>
            <person name="Paps J."/>
            <person name="Zhu Y."/>
            <person name="Wu F."/>
            <person name="Chen Y."/>
            <person name="Wang J."/>
            <person name="Peng C."/>
            <person name="Meng J."/>
            <person name="Yang L."/>
            <person name="Liu J."/>
            <person name="Wen B."/>
            <person name="Zhang N."/>
            <person name="Huang Z."/>
            <person name="Zhu Q."/>
            <person name="Feng Y."/>
            <person name="Mount A."/>
            <person name="Hedgecock D."/>
            <person name="Xu Z."/>
            <person name="Liu Y."/>
            <person name="Domazet-Loso T."/>
            <person name="Du Y."/>
            <person name="Sun X."/>
            <person name="Zhang S."/>
            <person name="Liu B."/>
            <person name="Cheng P."/>
            <person name="Jiang X."/>
            <person name="Li J."/>
            <person name="Fan D."/>
            <person name="Wang W."/>
            <person name="Fu W."/>
            <person name="Wang T."/>
            <person name="Wang B."/>
            <person name="Zhang J."/>
            <person name="Peng Z."/>
            <person name="Li Y."/>
            <person name="Li N."/>
            <person name="Wang J."/>
            <person name="Chen M."/>
            <person name="He Y."/>
            <person name="Tan F."/>
            <person name="Song X."/>
            <person name="Zheng Q."/>
            <person name="Huang R."/>
            <person name="Yang H."/>
            <person name="Du X."/>
            <person name="Chen L."/>
            <person name="Yang M."/>
            <person name="Gaffney P.M."/>
            <person name="Wang S."/>
            <person name="Luo L."/>
            <person name="She Z."/>
            <person name="Ming Y."/>
            <person name="Huang W."/>
            <person name="Zhang S."/>
            <person name="Huang B."/>
            <person name="Zhang Y."/>
            <person name="Qu T."/>
            <person name="Ni P."/>
            <person name="Miao G."/>
            <person name="Wang J."/>
            <person name="Wang Q."/>
            <person name="Steinberg C.E."/>
            <person name="Wang H."/>
            <person name="Li N."/>
            <person name="Qian L."/>
            <person name="Zhang G."/>
            <person name="Li Y."/>
            <person name="Yang H."/>
            <person name="Liu X."/>
            <person name="Wang J."/>
            <person name="Yin Y."/>
            <person name="Wang J."/>
        </authorList>
    </citation>
    <scope>NUCLEOTIDE SEQUENCE [LARGE SCALE GENOMIC DNA]</scope>
    <source>
        <strain evidence="5">05x7-T-G4-1.051#20</strain>
    </source>
</reference>
<comment type="subunit">
    <text evidence="2">Interacts with coenzyme Q.</text>
</comment>
<dbReference type="Pfam" id="PF03364">
    <property type="entry name" value="Polyketide_cyc"/>
    <property type="match status" value="1"/>
</dbReference>
<evidence type="ECO:0000259" key="4">
    <source>
        <dbReference type="Pfam" id="PF03364"/>
    </source>
</evidence>
<dbReference type="InterPro" id="IPR023393">
    <property type="entry name" value="START-like_dom_sf"/>
</dbReference>
<evidence type="ECO:0000313" key="5">
    <source>
        <dbReference type="EMBL" id="EKC41238.1"/>
    </source>
</evidence>
<dbReference type="GO" id="GO:0005739">
    <property type="term" value="C:mitochondrion"/>
    <property type="evidence" value="ECO:0007669"/>
    <property type="project" value="TreeGrafter"/>
</dbReference>
<protein>
    <submittedName>
        <fullName evidence="5">Coenzyme Q-binding protein COQ10-like protein B, mitochondrial</fullName>
    </submittedName>
</protein>
<dbReference type="EMBL" id="JH816011">
    <property type="protein sequence ID" value="EKC41238.1"/>
    <property type="molecule type" value="Genomic_DNA"/>
</dbReference>
<dbReference type="Gene3D" id="3.30.530.20">
    <property type="match status" value="1"/>
</dbReference>
<sequence>MMNNTLSHQGLKDQKENIKEKAMARKVNIAKDMPKRKRCPICQEDFPPRSYYRHYASYFDQNTNSWLDHGETAVKEESDKRFKDLIADFSKASDEPDAEESWNAVPPQLPSETDSTDECDQDRNLTDGGKLSVHGWGTNPYFNSCMVESKQSFLPERHFNPQPRYFTQSYRCLFQLPKFKSPLGKGKKQEYSERRLLGYSMEQMYTVVSEVEHYKEFVPWCKESTKFGERPGHCQCILEVGFPPLSERYTSLVTLAKPNLVRSECTDGKLFNHMLTIWRFRPGLPDNPNTCILDFSVAFEFRYAIHSHMTQMFFDEVTKTMVNAFLKRARQLYGPETIKSRQLKVSVSS</sequence>
<comment type="similarity">
    <text evidence="1">Belongs to the COQ10 family.</text>
</comment>
<dbReference type="InterPro" id="IPR005031">
    <property type="entry name" value="COQ10_START"/>
</dbReference>
<dbReference type="SUPFAM" id="SSF55961">
    <property type="entry name" value="Bet v1-like"/>
    <property type="match status" value="1"/>
</dbReference>
<dbReference type="InParanoid" id="K1R646"/>
<evidence type="ECO:0000256" key="2">
    <source>
        <dbReference type="ARBA" id="ARBA00011814"/>
    </source>
</evidence>
<dbReference type="PANTHER" id="PTHR12901:SF10">
    <property type="entry name" value="COENZYME Q-BINDING PROTEIN COQ10, MITOCHONDRIAL"/>
    <property type="match status" value="1"/>
</dbReference>
<feature type="domain" description="Coenzyme Q-binding protein COQ10 START" evidence="4">
    <location>
        <begin position="198"/>
        <end position="325"/>
    </location>
</feature>
<dbReference type="GO" id="GO:0048039">
    <property type="term" value="F:ubiquinone binding"/>
    <property type="evidence" value="ECO:0007669"/>
    <property type="project" value="InterPro"/>
</dbReference>
<comment type="function">
    <text evidence="3">Required for the function of coenzyme Q in the respiratory chain. May serve as a chaperone or may be involved in the transport of Q6 from its site of synthesis to the catalytic sites of the respiratory complexes.</text>
</comment>
<dbReference type="CDD" id="cd07813">
    <property type="entry name" value="COQ10p_like"/>
    <property type="match status" value="1"/>
</dbReference>
<proteinExistence type="inferred from homology"/>
<accession>K1R646</accession>
<dbReference type="AlphaFoldDB" id="K1R646"/>